<proteinExistence type="predicted"/>
<dbReference type="AlphaFoldDB" id="A0A9Q9SU65"/>
<reference evidence="2" key="1">
    <citation type="journal article" date="2017" name="Proc. Natl. Acad. Sci. U.S.A.">
        <title>Comparative genomics uncovers the prolific and distinctive metabolic potential of the cyanobacterial genus Moorea.</title>
        <authorList>
            <person name="Leao T."/>
            <person name="Castelao G."/>
            <person name="Korobeynikov A."/>
            <person name="Monroe E.A."/>
            <person name="Podell S."/>
            <person name="Glukhov E."/>
            <person name="Allen E.E."/>
            <person name="Gerwick W.H."/>
            <person name="Gerwick L."/>
        </authorList>
    </citation>
    <scope>NUCLEOTIDE SEQUENCE</scope>
    <source>
        <strain evidence="2">JHB</strain>
    </source>
</reference>
<reference evidence="2" key="2">
    <citation type="submission" date="2022-10" db="EMBL/GenBank/DDBJ databases">
        <authorList>
            <person name="Ngo T.-E."/>
        </authorList>
    </citation>
    <scope>NUCLEOTIDE SEQUENCE</scope>
    <source>
        <strain evidence="2">JHB</strain>
    </source>
</reference>
<sequence>MIGNGRERIKPSKNAVRYFQKIRKYHFHIANLREDFLQKETTRIAQTYQEVQIEDLNVKGMIYNRKLSEAISLLGFYRFR</sequence>
<dbReference type="Pfam" id="PF01385">
    <property type="entry name" value="OrfB_IS605"/>
    <property type="match status" value="1"/>
</dbReference>
<evidence type="ECO:0000259" key="1">
    <source>
        <dbReference type="Pfam" id="PF01385"/>
    </source>
</evidence>
<dbReference type="InterPro" id="IPR001959">
    <property type="entry name" value="Transposase"/>
</dbReference>
<dbReference type="EMBL" id="CP017708">
    <property type="protein sequence ID" value="WAN69729.1"/>
    <property type="molecule type" value="Genomic_DNA"/>
</dbReference>
<feature type="domain" description="Probable transposase IS891/IS1136/IS1341" evidence="1">
    <location>
        <begin position="9"/>
        <end position="62"/>
    </location>
</feature>
<evidence type="ECO:0000313" key="2">
    <source>
        <dbReference type="EMBL" id="WAN69729.1"/>
    </source>
</evidence>
<gene>
    <name evidence="2" type="ORF">BJP36_37185</name>
</gene>
<dbReference type="Proteomes" id="UP000176944">
    <property type="component" value="Chromosome"/>
</dbReference>
<name>A0A9Q9SU65_MOOP1</name>
<protein>
    <submittedName>
        <fullName evidence="2">Transposase</fullName>
    </submittedName>
</protein>
<accession>A0A9Q9SU65</accession>
<organism evidence="2">
    <name type="scientific">Moorena producens (strain JHB)</name>
    <dbReference type="NCBI Taxonomy" id="1454205"/>
    <lineage>
        <taxon>Bacteria</taxon>
        <taxon>Bacillati</taxon>
        <taxon>Cyanobacteriota</taxon>
        <taxon>Cyanophyceae</taxon>
        <taxon>Coleofasciculales</taxon>
        <taxon>Coleofasciculaceae</taxon>
        <taxon>Moorena</taxon>
    </lineage>
</organism>